<sequence>MKKLVTFGTIAMCTLALVACGKSDNPSSSSTSSSKKASTKVTKSIPTIHTGKNGFIYPSKGKIEIVGFKKDTVKSKTATDVKYGESVYLVELKVTNNTKKEMSISDLTKEAKINFYQSNDGNTQKVETSTSPKAIASDDETNLSSVLSKDVDNYHSKITAGKTVTLLLPNIIHLNNEKNPLVVQVGNHDNTDSNVNLKRDQLTYSVEQLDKMKFDDKFLKSITGLNSKNTDTNTDNNSDKENSSDKSSSSAKKTSDANYDLKHLTLSEFVNKYGMSPALYKMRYMGMSDEEALTSTSEGMKTFGERQTEYQMTHPDAYKSADSNEDDDNSSTEKETDSYTDSNNVDDSYSNAKDSYTDTNNVDDSYSDEGNSYSTSTPESYDSDNDYNG</sequence>
<gene>
    <name evidence="3" type="ORF">FEZ51_07640</name>
</gene>
<dbReference type="EMBL" id="VBTH01000014">
    <property type="protein sequence ID" value="TLQ03774.1"/>
    <property type="molecule type" value="Genomic_DNA"/>
</dbReference>
<dbReference type="Proteomes" id="UP000305541">
    <property type="component" value="Unassembled WGS sequence"/>
</dbReference>
<evidence type="ECO:0008006" key="5">
    <source>
        <dbReference type="Google" id="ProtNLM"/>
    </source>
</evidence>
<name>A0A5R9BSX5_9LACO</name>
<reference evidence="3 4" key="1">
    <citation type="submission" date="2019-05" db="EMBL/GenBank/DDBJ databases">
        <title>The metagenome of a microbial culture collection derived from dairy environment covers the genomic content of the human microbiome.</title>
        <authorList>
            <person name="Roder T."/>
            <person name="Wuthrich D."/>
            <person name="Sattari Z."/>
            <person name="Von Ah U."/>
            <person name="Bar C."/>
            <person name="Ronchi F."/>
            <person name="Macpherson A.J."/>
            <person name="Ganal-Vonarburg S.C."/>
            <person name="Bruggmann R."/>
            <person name="Vergeres G."/>
        </authorList>
    </citation>
    <scope>NUCLEOTIDE SEQUENCE [LARGE SCALE GENOMIC DNA]</scope>
    <source>
        <strain evidence="3 4">FAM 18815</strain>
    </source>
</reference>
<evidence type="ECO:0000256" key="2">
    <source>
        <dbReference type="SAM" id="SignalP"/>
    </source>
</evidence>
<evidence type="ECO:0000313" key="4">
    <source>
        <dbReference type="Proteomes" id="UP000305541"/>
    </source>
</evidence>
<dbReference type="OrthoDB" id="2149848at2"/>
<comment type="caution">
    <text evidence="3">The sequence shown here is derived from an EMBL/GenBank/DDBJ whole genome shotgun (WGS) entry which is preliminary data.</text>
</comment>
<protein>
    <recommendedName>
        <fullName evidence="5">DUF5067 domain-containing protein</fullName>
    </recommendedName>
</protein>
<feature type="compositionally biased region" description="Polar residues" evidence="1">
    <location>
        <begin position="339"/>
        <end position="380"/>
    </location>
</feature>
<feature type="region of interest" description="Disordered" evidence="1">
    <location>
        <begin position="317"/>
        <end position="389"/>
    </location>
</feature>
<accession>A0A5R9BSX5</accession>
<feature type="signal peptide" evidence="2">
    <location>
        <begin position="1"/>
        <end position="18"/>
    </location>
</feature>
<proteinExistence type="predicted"/>
<feature type="region of interest" description="Disordered" evidence="1">
    <location>
        <begin position="225"/>
        <end position="256"/>
    </location>
</feature>
<keyword evidence="2" id="KW-0732">Signal</keyword>
<dbReference type="PROSITE" id="PS51257">
    <property type="entry name" value="PROKAR_LIPOPROTEIN"/>
    <property type="match status" value="1"/>
</dbReference>
<feature type="chain" id="PRO_5039028964" description="DUF5067 domain-containing protein" evidence="2">
    <location>
        <begin position="19"/>
        <end position="389"/>
    </location>
</feature>
<dbReference type="AlphaFoldDB" id="A0A5R9BSX5"/>
<evidence type="ECO:0000313" key="3">
    <source>
        <dbReference type="EMBL" id="TLQ03774.1"/>
    </source>
</evidence>
<feature type="compositionally biased region" description="Low complexity" evidence="1">
    <location>
        <begin position="226"/>
        <end position="236"/>
    </location>
</feature>
<evidence type="ECO:0000256" key="1">
    <source>
        <dbReference type="SAM" id="MobiDB-lite"/>
    </source>
</evidence>
<organism evidence="3 4">
    <name type="scientific">Pediococcus stilesii</name>
    <dbReference type="NCBI Taxonomy" id="331679"/>
    <lineage>
        <taxon>Bacteria</taxon>
        <taxon>Bacillati</taxon>
        <taxon>Bacillota</taxon>
        <taxon>Bacilli</taxon>
        <taxon>Lactobacillales</taxon>
        <taxon>Lactobacillaceae</taxon>
        <taxon>Pediococcus</taxon>
    </lineage>
</organism>
<dbReference type="RefSeq" id="WP_138474628.1">
    <property type="nucleotide sequence ID" value="NZ_VBTH01000014.1"/>
</dbReference>